<keyword evidence="5 7" id="KW-0472">Membrane</keyword>
<feature type="transmembrane region" description="Helical" evidence="7">
    <location>
        <begin position="212"/>
        <end position="236"/>
    </location>
</feature>
<feature type="transmembrane region" description="Helical" evidence="7">
    <location>
        <begin position="90"/>
        <end position="112"/>
    </location>
</feature>
<reference evidence="8 9" key="1">
    <citation type="submission" date="2014-12" db="EMBL/GenBank/DDBJ databases">
        <title>16Stimator: statistical estimation of ribosomal gene copy numbers from draft genome assemblies.</title>
        <authorList>
            <person name="Perisin M.A."/>
            <person name="Vetter M."/>
            <person name="Gilbert J.A."/>
            <person name="Bergelson J."/>
        </authorList>
    </citation>
    <scope>NUCLEOTIDE SEQUENCE [LARGE SCALE GENOMIC DNA]</scope>
    <source>
        <strain evidence="8 9">MEDvA23</strain>
    </source>
</reference>
<dbReference type="Proteomes" id="UP000032067">
    <property type="component" value="Unassembled WGS sequence"/>
</dbReference>
<dbReference type="PIRSF" id="PIRSF035875">
    <property type="entry name" value="RNase_BN"/>
    <property type="match status" value="1"/>
</dbReference>
<name>A0A0D0MEI2_VARPD</name>
<feature type="transmembrane region" description="Helical" evidence="7">
    <location>
        <begin position="256"/>
        <end position="275"/>
    </location>
</feature>
<dbReference type="GO" id="GO:0005886">
    <property type="term" value="C:plasma membrane"/>
    <property type="evidence" value="ECO:0007669"/>
    <property type="project" value="UniProtKB-SubCell"/>
</dbReference>
<evidence type="ECO:0000256" key="1">
    <source>
        <dbReference type="ARBA" id="ARBA00004651"/>
    </source>
</evidence>
<keyword evidence="3 7" id="KW-0812">Transmembrane</keyword>
<evidence type="ECO:0000256" key="5">
    <source>
        <dbReference type="ARBA" id="ARBA00023136"/>
    </source>
</evidence>
<feature type="transmembrane region" description="Helical" evidence="7">
    <location>
        <begin position="139"/>
        <end position="166"/>
    </location>
</feature>
<evidence type="ECO:0000256" key="7">
    <source>
        <dbReference type="SAM" id="Phobius"/>
    </source>
</evidence>
<dbReference type="PANTHER" id="PTHR30213">
    <property type="entry name" value="INNER MEMBRANE PROTEIN YHJD"/>
    <property type="match status" value="1"/>
</dbReference>
<keyword evidence="2" id="KW-1003">Cell membrane</keyword>
<keyword evidence="4 7" id="KW-1133">Transmembrane helix</keyword>
<dbReference type="AlphaFoldDB" id="A0A0D0MEI2"/>
<feature type="transmembrane region" description="Helical" evidence="7">
    <location>
        <begin position="178"/>
        <end position="200"/>
    </location>
</feature>
<dbReference type="EMBL" id="JXQQ01000052">
    <property type="protein sequence ID" value="KIQ27920.1"/>
    <property type="molecule type" value="Genomic_DNA"/>
</dbReference>
<evidence type="ECO:0000256" key="4">
    <source>
        <dbReference type="ARBA" id="ARBA00022989"/>
    </source>
</evidence>
<evidence type="ECO:0000256" key="2">
    <source>
        <dbReference type="ARBA" id="ARBA00022475"/>
    </source>
</evidence>
<sequence>MQIRALFDLCKRAFASWSNDYAPSMGAALAYYTVFSIAPLLLIVIAVAGLVFGQEAARGEIFAQLSGLMGAQGAAAVQGMLQAVNKPAEGIVATVIGIGLLVVGATTVFGELQDALDRIWRAPARAKSSGIFNLLRVRLLSFSMIMGIGFLLMVSLVASAALAALGKWWSPMFGAWESLAQVVNFVFSFAMVTVIFAMIYKIMPRARVQWRDVWVGAAVTALLFTVGKHLIGLYIGKSSVASGYGAAGSLVVVLVWVYYSAQIFLLGAEFTWVYARTYGSMKDKEKAGLPDANPSPTRDVPLAQNDA</sequence>
<dbReference type="InterPro" id="IPR017039">
    <property type="entry name" value="Virul_fac_BrkB"/>
</dbReference>
<comment type="caution">
    <text evidence="8">The sequence shown here is derived from an EMBL/GenBank/DDBJ whole genome shotgun (WGS) entry which is preliminary data.</text>
</comment>
<gene>
    <name evidence="8" type="ORF">RT97_21720</name>
</gene>
<dbReference type="NCBIfam" id="TIGR00765">
    <property type="entry name" value="yihY_not_rbn"/>
    <property type="match status" value="1"/>
</dbReference>
<dbReference type="OrthoDB" id="9797028at2"/>
<feature type="transmembrane region" description="Helical" evidence="7">
    <location>
        <begin position="29"/>
        <end position="53"/>
    </location>
</feature>
<proteinExistence type="predicted"/>
<feature type="region of interest" description="Disordered" evidence="6">
    <location>
        <begin position="284"/>
        <end position="307"/>
    </location>
</feature>
<evidence type="ECO:0000256" key="6">
    <source>
        <dbReference type="SAM" id="MobiDB-lite"/>
    </source>
</evidence>
<protein>
    <submittedName>
        <fullName evidence="8">Membrane protein</fullName>
    </submittedName>
</protein>
<dbReference type="PANTHER" id="PTHR30213:SF1">
    <property type="entry name" value="INNER MEMBRANE PROTEIN YHJD"/>
    <property type="match status" value="1"/>
</dbReference>
<evidence type="ECO:0000313" key="8">
    <source>
        <dbReference type="EMBL" id="KIQ27920.1"/>
    </source>
</evidence>
<dbReference type="Pfam" id="PF03631">
    <property type="entry name" value="Virul_fac_BrkB"/>
    <property type="match status" value="1"/>
</dbReference>
<organism evidence="8 9">
    <name type="scientific">Variovorax paradoxus</name>
    <dbReference type="NCBI Taxonomy" id="34073"/>
    <lineage>
        <taxon>Bacteria</taxon>
        <taxon>Pseudomonadati</taxon>
        <taxon>Pseudomonadota</taxon>
        <taxon>Betaproteobacteria</taxon>
        <taxon>Burkholderiales</taxon>
        <taxon>Comamonadaceae</taxon>
        <taxon>Variovorax</taxon>
    </lineage>
</organism>
<evidence type="ECO:0000313" key="9">
    <source>
        <dbReference type="Proteomes" id="UP000032067"/>
    </source>
</evidence>
<comment type="subcellular location">
    <subcellularLocation>
        <location evidence="1">Cell membrane</location>
        <topology evidence="1">Multi-pass membrane protein</topology>
    </subcellularLocation>
</comment>
<evidence type="ECO:0000256" key="3">
    <source>
        <dbReference type="ARBA" id="ARBA00022692"/>
    </source>
</evidence>
<accession>A0A0D0MEI2</accession>